<organism evidence="1 2">
    <name type="scientific">Candidatus Enterousia excrementavium</name>
    <dbReference type="NCBI Taxonomy" id="2840789"/>
    <lineage>
        <taxon>Bacteria</taxon>
        <taxon>Pseudomonadati</taxon>
        <taxon>Pseudomonadota</taxon>
        <taxon>Alphaproteobacteria</taxon>
        <taxon>Candidatus Enterousia</taxon>
    </lineage>
</organism>
<dbReference type="Pfam" id="PF07750">
    <property type="entry name" value="GcrA"/>
    <property type="match status" value="1"/>
</dbReference>
<dbReference type="Gene3D" id="1.10.10.60">
    <property type="entry name" value="Homeodomain-like"/>
    <property type="match status" value="1"/>
</dbReference>
<gene>
    <name evidence="1" type="ORF">IAC77_02465</name>
</gene>
<sequence length="183" mass="19332">MSKGWDNATLKKLKALTGKGLSTSEIGKRLGMSKNAVVGKLNRLGWNSKAGGVAGATAKAKKTAAKKATAAKTGAKKPVAAAKKTVVKSRAGAAAKGAAKTATKKTASSVRGAKSLNKNLAMHQRIIQHSLELANLKPGQCRWPIGDPDSENFHFCGEPVFVGKPYCYEHCKQAYQFTPPKKK</sequence>
<dbReference type="Proteomes" id="UP000721442">
    <property type="component" value="Unassembled WGS sequence"/>
</dbReference>
<evidence type="ECO:0000313" key="2">
    <source>
        <dbReference type="Proteomes" id="UP000721442"/>
    </source>
</evidence>
<evidence type="ECO:0008006" key="3">
    <source>
        <dbReference type="Google" id="ProtNLM"/>
    </source>
</evidence>
<proteinExistence type="predicted"/>
<dbReference type="EMBL" id="JADINE010000031">
    <property type="protein sequence ID" value="MBO8407300.1"/>
    <property type="molecule type" value="Genomic_DNA"/>
</dbReference>
<protein>
    <recommendedName>
        <fullName evidence="3">GcrA cell cycle regulator</fullName>
    </recommendedName>
</protein>
<reference evidence="1" key="1">
    <citation type="submission" date="2020-10" db="EMBL/GenBank/DDBJ databases">
        <authorList>
            <person name="Gilroy R."/>
        </authorList>
    </citation>
    <scope>NUCLEOTIDE SEQUENCE</scope>
    <source>
        <strain evidence="1">B1-16210</strain>
    </source>
</reference>
<dbReference type="InterPro" id="IPR011681">
    <property type="entry name" value="GcrA"/>
</dbReference>
<accession>A0A940DEK6</accession>
<evidence type="ECO:0000313" key="1">
    <source>
        <dbReference type="EMBL" id="MBO8407300.1"/>
    </source>
</evidence>
<reference evidence="1" key="2">
    <citation type="journal article" date="2021" name="PeerJ">
        <title>Extensive microbial diversity within the chicken gut microbiome revealed by metagenomics and culture.</title>
        <authorList>
            <person name="Gilroy R."/>
            <person name="Ravi A."/>
            <person name="Getino M."/>
            <person name="Pursley I."/>
            <person name="Horton D.L."/>
            <person name="Alikhan N.F."/>
            <person name="Baker D."/>
            <person name="Gharbi K."/>
            <person name="Hall N."/>
            <person name="Watson M."/>
            <person name="Adriaenssens E.M."/>
            <person name="Foster-Nyarko E."/>
            <person name="Jarju S."/>
            <person name="Secka A."/>
            <person name="Antonio M."/>
            <person name="Oren A."/>
            <person name="Chaudhuri R.R."/>
            <person name="La Ragione R."/>
            <person name="Hildebrand F."/>
            <person name="Pallen M.J."/>
        </authorList>
    </citation>
    <scope>NUCLEOTIDE SEQUENCE</scope>
    <source>
        <strain evidence="1">B1-16210</strain>
    </source>
</reference>
<comment type="caution">
    <text evidence="1">The sequence shown here is derived from an EMBL/GenBank/DDBJ whole genome shotgun (WGS) entry which is preliminary data.</text>
</comment>
<name>A0A940DEK6_9PROT</name>
<dbReference type="AlphaFoldDB" id="A0A940DEK6"/>